<protein>
    <submittedName>
        <fullName evidence="4">Thioesterase-like superfamily protein</fullName>
    </submittedName>
</protein>
<organism evidence="4 5">
    <name type="scientific">Blastococcus aurantiacus</name>
    <dbReference type="NCBI Taxonomy" id="1550231"/>
    <lineage>
        <taxon>Bacteria</taxon>
        <taxon>Bacillati</taxon>
        <taxon>Actinomycetota</taxon>
        <taxon>Actinomycetes</taxon>
        <taxon>Geodermatophilales</taxon>
        <taxon>Geodermatophilaceae</taxon>
        <taxon>Blastococcus</taxon>
    </lineage>
</organism>
<name>A0A1G7I4A4_9ACTN</name>
<dbReference type="InterPro" id="IPR049449">
    <property type="entry name" value="TesB_ACOT8-like_N"/>
</dbReference>
<dbReference type="Proteomes" id="UP000199406">
    <property type="component" value="Unassembled WGS sequence"/>
</dbReference>
<reference evidence="5" key="1">
    <citation type="submission" date="2016-10" db="EMBL/GenBank/DDBJ databases">
        <authorList>
            <person name="Varghese N."/>
            <person name="Submissions S."/>
        </authorList>
    </citation>
    <scope>NUCLEOTIDE SEQUENCE [LARGE SCALE GENOMIC DNA]</scope>
    <source>
        <strain evidence="5">DSM 44268</strain>
    </source>
</reference>
<evidence type="ECO:0000313" key="5">
    <source>
        <dbReference type="Proteomes" id="UP000199406"/>
    </source>
</evidence>
<dbReference type="EMBL" id="FNBT01000001">
    <property type="protein sequence ID" value="SDF07418.1"/>
    <property type="molecule type" value="Genomic_DNA"/>
</dbReference>
<dbReference type="InterPro" id="IPR042171">
    <property type="entry name" value="Acyl-CoA_hotdog"/>
</dbReference>
<proteinExistence type="predicted"/>
<dbReference type="Gene3D" id="2.40.160.210">
    <property type="entry name" value="Acyl-CoA thioesterase, double hotdog domain"/>
    <property type="match status" value="1"/>
</dbReference>
<dbReference type="STRING" id="1550231.SAMN05660662_0991"/>
<dbReference type="AlphaFoldDB" id="A0A1G7I4A4"/>
<accession>A0A1G7I4A4</accession>
<evidence type="ECO:0000259" key="3">
    <source>
        <dbReference type="Pfam" id="PF20789"/>
    </source>
</evidence>
<feature type="domain" description="Acyl-CoA thioesterase-like C-terminal" evidence="3">
    <location>
        <begin position="123"/>
        <end position="234"/>
    </location>
</feature>
<dbReference type="Pfam" id="PF13622">
    <property type="entry name" value="4HBT_3"/>
    <property type="match status" value="1"/>
</dbReference>
<gene>
    <name evidence="4" type="ORF">SAMN05660662_0991</name>
</gene>
<evidence type="ECO:0000256" key="1">
    <source>
        <dbReference type="SAM" id="MobiDB-lite"/>
    </source>
</evidence>
<dbReference type="Pfam" id="PF20789">
    <property type="entry name" value="4HBT_3C"/>
    <property type="match status" value="1"/>
</dbReference>
<feature type="region of interest" description="Disordered" evidence="1">
    <location>
        <begin position="103"/>
        <end position="136"/>
    </location>
</feature>
<dbReference type="InterPro" id="IPR049450">
    <property type="entry name" value="ACOT8-like_C"/>
</dbReference>
<evidence type="ECO:0000259" key="2">
    <source>
        <dbReference type="Pfam" id="PF13622"/>
    </source>
</evidence>
<dbReference type="RefSeq" id="WP_218122243.1">
    <property type="nucleotide sequence ID" value="NZ_FNBT01000001.1"/>
</dbReference>
<sequence length="245" mass="26543">MRPAFFTLTAGRFVPDEDARSWWTPGMLSGPLLGGLLARALDTEFGAPEFQFSRLTVDLFRNAPFEPIEVITEVIREGRRIRVTEAKVLTSIGVVARASAVQLRRGEQPPSPVPTRTPSWDAPDPTGITDPYTDVVPDGDHSRRGMWIRADRPLVAGEELTPFVRVALAADEGSPVAHRGETELEFINADYTLTLSRDPVGEYIGLSAGGHVSEDGVAVGHATMHDEKGPIGFSMSVAVANVRTV</sequence>
<feature type="domain" description="Acyl-CoA thioesterase-like N-terminal HotDog" evidence="2">
    <location>
        <begin position="20"/>
        <end position="101"/>
    </location>
</feature>
<keyword evidence="5" id="KW-1185">Reference proteome</keyword>
<evidence type="ECO:0000313" key="4">
    <source>
        <dbReference type="EMBL" id="SDF07418.1"/>
    </source>
</evidence>